<dbReference type="SMART" id="SM00091">
    <property type="entry name" value="PAS"/>
    <property type="match status" value="7"/>
</dbReference>
<dbReference type="SUPFAM" id="SSF55785">
    <property type="entry name" value="PYP-like sensor domain (PAS domain)"/>
    <property type="match status" value="7"/>
</dbReference>
<feature type="domain" description="PAS" evidence="1">
    <location>
        <begin position="135"/>
        <end position="205"/>
    </location>
</feature>
<feature type="domain" description="PAS" evidence="1">
    <location>
        <begin position="254"/>
        <end position="308"/>
    </location>
</feature>
<feature type="domain" description="PAC" evidence="2">
    <location>
        <begin position="856"/>
        <end position="907"/>
    </location>
</feature>
<evidence type="ECO:0008006" key="5">
    <source>
        <dbReference type="Google" id="ProtNLM"/>
    </source>
</evidence>
<dbReference type="EMBL" id="BAABEZ010000024">
    <property type="protein sequence ID" value="GAA4458875.1"/>
    <property type="molecule type" value="Genomic_DNA"/>
</dbReference>
<dbReference type="NCBIfam" id="TIGR00229">
    <property type="entry name" value="sensory_box"/>
    <property type="match status" value="5"/>
</dbReference>
<dbReference type="Gene3D" id="3.30.450.40">
    <property type="match status" value="1"/>
</dbReference>
<dbReference type="Gene3D" id="3.30.450.20">
    <property type="entry name" value="PAS domain"/>
    <property type="match status" value="7"/>
</dbReference>
<dbReference type="InterPro" id="IPR013655">
    <property type="entry name" value="PAS_fold_3"/>
</dbReference>
<dbReference type="Gene3D" id="1.10.287.130">
    <property type="match status" value="1"/>
</dbReference>
<dbReference type="Pfam" id="PF13188">
    <property type="entry name" value="PAS_8"/>
    <property type="match status" value="1"/>
</dbReference>
<comment type="caution">
    <text evidence="3">The sequence shown here is derived from an EMBL/GenBank/DDBJ whole genome shotgun (WGS) entry which is preliminary data.</text>
</comment>
<dbReference type="SMART" id="SM00086">
    <property type="entry name" value="PAC"/>
    <property type="match status" value="5"/>
</dbReference>
<dbReference type="SUPFAM" id="SSF55781">
    <property type="entry name" value="GAF domain-like"/>
    <property type="match status" value="1"/>
</dbReference>
<evidence type="ECO:0000313" key="3">
    <source>
        <dbReference type="EMBL" id="GAA4458875.1"/>
    </source>
</evidence>
<dbReference type="Proteomes" id="UP001501410">
    <property type="component" value="Unassembled WGS sequence"/>
</dbReference>
<feature type="domain" description="PAC" evidence="2">
    <location>
        <begin position="334"/>
        <end position="388"/>
    </location>
</feature>
<dbReference type="InterPro" id="IPR000700">
    <property type="entry name" value="PAS-assoc_C"/>
</dbReference>
<dbReference type="PANTHER" id="PTHR44757:SF2">
    <property type="entry name" value="BIOFILM ARCHITECTURE MAINTENANCE PROTEIN MBAA"/>
    <property type="match status" value="1"/>
</dbReference>
<sequence length="1107" mass="125604">MNAILSQSSQLAALCEHLTDLAICFIDENGIITDWNTGAARLYQLPESAAIGYNAGILFDAAPLAEGLHAALRDGRYESEWDLRNSKTNDRSVSVDIRPVHESGRLAGYTLMAQSSFYEKKMGEQFVREITPSTGNGLFEQLVEHSYSGISLFNAEFSMIYRSPSAARITGFQDNERVDASVNDMIHPADRMRIKSLLEELIQLPGASRTCQFRSRHADGHFMYLECVFTNWLYEPGIRAVVLNFRDISDAKSSEEHLTQMVQELSAYKYALDEAAIVAVTDQQGRIIHVNDYFCRISGYSREELLGRDHRIVNSGYHQKSYIRNLWRTIASGQIWRGELCNKSKDGRTYWVATTIVPFLNEYGKPYQYMAIRFDVTSAKEADAELHQKSEQISSLLEGVSDGFLALNDQLYYTYVNPTICRMVGMEAEEMLGKYIWDLFPQAVGSPTYLAIEKARQERVPVVVEEDYYAPLNLWQESRVYPVSNGLSVFITDISVRKRNEREAGWLADLSRIFDKQEKLTPSLVRAARHMQQFSGAGLTEIWMNSSEQGQLYLSATAAANDLIREAFVPDNVPQMTIGKGLAGLVSQQGIVLSWNDLAGHPDFLRKNAAEQSGLTYGLGIPLRSGGEILGALILLFGTDARETFSEDFALKCGEHLGAEIARKQLKRELQQIFESVPDIICTVGNDRRFKRVNQAMCELLGYSESELTGKSIDELIYSEDVNESKERTRFFREAGLRTIYFENRYVAKSGKVVHLAWSVRKSVEKGVLFCVAKDITEKKELEGLLQKASELARIGSWELHPQTGLVYWSPLTKELLEVGEDYQMDWEKADLFCPPQALEHVNAAIEDVIRGGPAFDIEINVITGEGHSRWVRILGEGEFHQGLCMRVYGSVQDVTLRKESELRLQEQAEQLTISGKRYSELFHMSPLPMWVFDLETLAFMDVNQAAVLHYGYTREEFLSMTIRDIRPAEELPKLAKVLGNATRSEHMYRSEVFTHIKKNGERIEVQITSSALQYQERPARLALMSDITERNRYQEEIEAQNERLRGIAWQHSHVVRAPLSRLMGLVDLLKSDVLSEKERAEILGYIRYSADELDQVIREITQQAVA</sequence>
<feature type="domain" description="PAS" evidence="1">
    <location>
        <begin position="389"/>
        <end position="440"/>
    </location>
</feature>
<proteinExistence type="predicted"/>
<dbReference type="InterPro" id="IPR036097">
    <property type="entry name" value="HisK_dim/P_sf"/>
</dbReference>
<evidence type="ECO:0000259" key="1">
    <source>
        <dbReference type="PROSITE" id="PS50112"/>
    </source>
</evidence>
<dbReference type="SUPFAM" id="SSF47384">
    <property type="entry name" value="Homodimeric domain of signal transducing histidine kinase"/>
    <property type="match status" value="1"/>
</dbReference>
<dbReference type="InterPro" id="IPR052155">
    <property type="entry name" value="Biofilm_reg_signaling"/>
</dbReference>
<evidence type="ECO:0000313" key="4">
    <source>
        <dbReference type="Proteomes" id="UP001501410"/>
    </source>
</evidence>
<dbReference type="InterPro" id="IPR029016">
    <property type="entry name" value="GAF-like_dom_sf"/>
</dbReference>
<organism evidence="3 4">
    <name type="scientific">Rurimicrobium arvi</name>
    <dbReference type="NCBI Taxonomy" id="2049916"/>
    <lineage>
        <taxon>Bacteria</taxon>
        <taxon>Pseudomonadati</taxon>
        <taxon>Bacteroidota</taxon>
        <taxon>Chitinophagia</taxon>
        <taxon>Chitinophagales</taxon>
        <taxon>Chitinophagaceae</taxon>
        <taxon>Rurimicrobium</taxon>
    </lineage>
</organism>
<dbReference type="PANTHER" id="PTHR44757">
    <property type="entry name" value="DIGUANYLATE CYCLASE DGCP"/>
    <property type="match status" value="1"/>
</dbReference>
<evidence type="ECO:0000259" key="2">
    <source>
        <dbReference type="PROSITE" id="PS50113"/>
    </source>
</evidence>
<feature type="domain" description="PAS" evidence="1">
    <location>
        <begin position="915"/>
        <end position="986"/>
    </location>
</feature>
<dbReference type="PROSITE" id="PS50112">
    <property type="entry name" value="PAS"/>
    <property type="match status" value="5"/>
</dbReference>
<dbReference type="PROSITE" id="PS50113">
    <property type="entry name" value="PAC"/>
    <property type="match status" value="2"/>
</dbReference>
<dbReference type="InterPro" id="IPR035965">
    <property type="entry name" value="PAS-like_dom_sf"/>
</dbReference>
<keyword evidence="4" id="KW-1185">Reference proteome</keyword>
<dbReference type="Pfam" id="PF08448">
    <property type="entry name" value="PAS_4"/>
    <property type="match status" value="1"/>
</dbReference>
<reference evidence="4" key="1">
    <citation type="journal article" date="2019" name="Int. J. Syst. Evol. Microbiol.">
        <title>The Global Catalogue of Microorganisms (GCM) 10K type strain sequencing project: providing services to taxonomists for standard genome sequencing and annotation.</title>
        <authorList>
            <consortium name="The Broad Institute Genomics Platform"/>
            <consortium name="The Broad Institute Genome Sequencing Center for Infectious Disease"/>
            <person name="Wu L."/>
            <person name="Ma J."/>
        </authorList>
    </citation>
    <scope>NUCLEOTIDE SEQUENCE [LARGE SCALE GENOMIC DNA]</scope>
    <source>
        <strain evidence="4">JCM 31921</strain>
    </source>
</reference>
<dbReference type="RefSeq" id="WP_344828498.1">
    <property type="nucleotide sequence ID" value="NZ_BAABEZ010000024.1"/>
</dbReference>
<dbReference type="InterPro" id="IPR000014">
    <property type="entry name" value="PAS"/>
</dbReference>
<dbReference type="InterPro" id="IPR013656">
    <property type="entry name" value="PAS_4"/>
</dbReference>
<gene>
    <name evidence="3" type="ORF">GCM10023092_27900</name>
</gene>
<dbReference type="CDD" id="cd00130">
    <property type="entry name" value="PAS"/>
    <property type="match status" value="6"/>
</dbReference>
<name>A0ABP8MZR8_9BACT</name>
<protein>
    <recommendedName>
        <fullName evidence="5">PAS domain S-box-containing protein</fullName>
    </recommendedName>
</protein>
<accession>A0ABP8MZR8</accession>
<feature type="domain" description="PAS" evidence="1">
    <location>
        <begin position="666"/>
        <end position="736"/>
    </location>
</feature>
<dbReference type="InterPro" id="IPR001610">
    <property type="entry name" value="PAC"/>
</dbReference>
<dbReference type="Pfam" id="PF13426">
    <property type="entry name" value="PAS_9"/>
    <property type="match status" value="3"/>
</dbReference>
<dbReference type="Pfam" id="PF08447">
    <property type="entry name" value="PAS_3"/>
    <property type="match status" value="1"/>
</dbReference>